<dbReference type="GO" id="GO:0005975">
    <property type="term" value="P:carbohydrate metabolic process"/>
    <property type="evidence" value="ECO:0007669"/>
    <property type="project" value="InterPro"/>
</dbReference>
<dbReference type="Proteomes" id="UP000199245">
    <property type="component" value="Unassembled WGS sequence"/>
</dbReference>
<sequence>MDPRIVEARDVLISIAEDGDRLSRGEAVLRSDSVGPVLAAHGRYRYSAIGQRPDFNWPQGRRLAVYVGLNLEHFAFGDGLGAELCPGGPHPDVLNYAWRDYGNRVGVWRLIELFDELELPLSVLANSSIYHYCPDVMKAFRARGDEIVGHGRTNSERQGVLAPDQERQLIAEATDVIARAEGCQPRGWLGPWISQSRVTPDLLAEAGYEYLLDWCMDDQPVWFSTRSGGRILSVPYPQELNDISSIVGRKDSGEQFAAMITDTFEEMLAQSKRQSLVMGIALHPYLVGQPHRLRPLRRALQTILARRDEIWITTAGGIAAFSRALPDGIVPT</sequence>
<dbReference type="PANTHER" id="PTHR43123:SF4">
    <property type="entry name" value="POLYSACCHARIDE DEACETYLASE"/>
    <property type="match status" value="1"/>
</dbReference>
<dbReference type="EMBL" id="FMZW01000006">
    <property type="protein sequence ID" value="SDC94831.1"/>
    <property type="molecule type" value="Genomic_DNA"/>
</dbReference>
<dbReference type="AlphaFoldDB" id="A0A1G6QRD8"/>
<dbReference type="CDD" id="cd10979">
    <property type="entry name" value="CE4_PuuE_like"/>
    <property type="match status" value="1"/>
</dbReference>
<dbReference type="InterPro" id="IPR011330">
    <property type="entry name" value="Glyco_hydro/deAcase_b/a-brl"/>
</dbReference>
<dbReference type="RefSeq" id="WP_233442874.1">
    <property type="nucleotide sequence ID" value="NZ_FMZW01000006.1"/>
</dbReference>
<evidence type="ECO:0000313" key="2">
    <source>
        <dbReference type="Proteomes" id="UP000199245"/>
    </source>
</evidence>
<name>A0A1G6QRD8_9BRAD</name>
<dbReference type="Gene3D" id="3.20.20.370">
    <property type="entry name" value="Glycoside hydrolase/deacetylase"/>
    <property type="match status" value="1"/>
</dbReference>
<gene>
    <name evidence="1" type="ORF">SAMN05216337_100681</name>
</gene>
<dbReference type="SUPFAM" id="SSF88713">
    <property type="entry name" value="Glycoside hydrolase/deacetylase"/>
    <property type="match status" value="1"/>
</dbReference>
<organism evidence="1 2">
    <name type="scientific">Bradyrhizobium brasilense</name>
    <dbReference type="NCBI Taxonomy" id="1419277"/>
    <lineage>
        <taxon>Bacteria</taxon>
        <taxon>Pseudomonadati</taxon>
        <taxon>Pseudomonadota</taxon>
        <taxon>Alphaproteobacteria</taxon>
        <taxon>Hyphomicrobiales</taxon>
        <taxon>Nitrobacteraceae</taxon>
        <taxon>Bradyrhizobium</taxon>
    </lineage>
</organism>
<dbReference type="PANTHER" id="PTHR43123">
    <property type="entry name" value="POLYSACCHARIDE DEACETYLASE-RELATED"/>
    <property type="match status" value="1"/>
</dbReference>
<proteinExistence type="predicted"/>
<accession>A0A1G6QRD8</accession>
<evidence type="ECO:0000313" key="1">
    <source>
        <dbReference type="EMBL" id="SDC94831.1"/>
    </source>
</evidence>
<reference evidence="1 2" key="1">
    <citation type="submission" date="2016-10" db="EMBL/GenBank/DDBJ databases">
        <authorList>
            <person name="de Groot N.N."/>
        </authorList>
    </citation>
    <scope>NUCLEOTIDE SEQUENCE [LARGE SCALE GENOMIC DNA]</scope>
    <source>
        <strain evidence="1 2">R5</strain>
    </source>
</reference>
<protein>
    <submittedName>
        <fullName evidence="1">Peptidoglycan/xylan/chitin deacetylase, PgdA/CDA1 family</fullName>
    </submittedName>
</protein>